<evidence type="ECO:0000313" key="1">
    <source>
        <dbReference type="EMBL" id="GAA4227645.1"/>
    </source>
</evidence>
<name>A0ABP8BW51_9ACTN</name>
<keyword evidence="2" id="KW-1185">Reference proteome</keyword>
<protein>
    <recommendedName>
        <fullName evidence="3">Helix-turn-helix domain-containing protein</fullName>
    </recommendedName>
</protein>
<evidence type="ECO:0000313" key="2">
    <source>
        <dbReference type="Proteomes" id="UP001501710"/>
    </source>
</evidence>
<evidence type="ECO:0008006" key="3">
    <source>
        <dbReference type="Google" id="ProtNLM"/>
    </source>
</evidence>
<dbReference type="RefSeq" id="WP_344892079.1">
    <property type="nucleotide sequence ID" value="NZ_BAABAS010000004.1"/>
</dbReference>
<reference evidence="2" key="1">
    <citation type="journal article" date="2019" name="Int. J. Syst. Evol. Microbiol.">
        <title>The Global Catalogue of Microorganisms (GCM) 10K type strain sequencing project: providing services to taxonomists for standard genome sequencing and annotation.</title>
        <authorList>
            <consortium name="The Broad Institute Genomics Platform"/>
            <consortium name="The Broad Institute Genome Sequencing Center for Infectious Disease"/>
            <person name="Wu L."/>
            <person name="Ma J."/>
        </authorList>
    </citation>
    <scope>NUCLEOTIDE SEQUENCE [LARGE SCALE GENOMIC DNA]</scope>
    <source>
        <strain evidence="2">JCM 17440</strain>
    </source>
</reference>
<accession>A0ABP8BW51</accession>
<dbReference type="EMBL" id="BAABAS010000004">
    <property type="protein sequence ID" value="GAA4227645.1"/>
    <property type="molecule type" value="Genomic_DNA"/>
</dbReference>
<dbReference type="Proteomes" id="UP001501710">
    <property type="component" value="Unassembled WGS sequence"/>
</dbReference>
<organism evidence="1 2">
    <name type="scientific">Actinomadura meridiana</name>
    <dbReference type="NCBI Taxonomy" id="559626"/>
    <lineage>
        <taxon>Bacteria</taxon>
        <taxon>Bacillati</taxon>
        <taxon>Actinomycetota</taxon>
        <taxon>Actinomycetes</taxon>
        <taxon>Streptosporangiales</taxon>
        <taxon>Thermomonosporaceae</taxon>
        <taxon>Actinomadura</taxon>
    </lineage>
</organism>
<gene>
    <name evidence="1" type="ORF">GCM10022254_15850</name>
</gene>
<comment type="caution">
    <text evidence="1">The sequence shown here is derived from an EMBL/GenBank/DDBJ whole genome shotgun (WGS) entry which is preliminary data.</text>
</comment>
<sequence>MERSSGDARLCEGDGCGRRLTGTGQRRRLCRPCLDTLTGLLGTLPALYRGCGSALEVGAAAGLREKTSGGPLPGLALNTAAVEARAEILAVLASWSGLVAQQRRLPAPRRDVALLARFLLDHVDWLAAHPAAGELTAEIARVARSARRTAHREPVRRIVVGPCAAPGCGGELTAAIRPGHGTRVRCDADPAHAWDGPQWTGLRREMEPAAPERWLTAADISRLWRTPSGTVYRLASEQKWRRVTRAGRTYYAESDVHACFARRAEKGDRPRI</sequence>
<proteinExistence type="predicted"/>